<proteinExistence type="predicted"/>
<dbReference type="Proteomes" id="UP001150569">
    <property type="component" value="Unassembled WGS sequence"/>
</dbReference>
<name>A0A9W8AII2_9FUNG</name>
<keyword evidence="3" id="KW-1185">Reference proteome</keyword>
<evidence type="ECO:0000313" key="3">
    <source>
        <dbReference type="Proteomes" id="UP001150569"/>
    </source>
</evidence>
<accession>A0A9W8AII2</accession>
<reference evidence="2" key="1">
    <citation type="submission" date="2022-07" db="EMBL/GenBank/DDBJ databases">
        <title>Phylogenomic reconstructions and comparative analyses of Kickxellomycotina fungi.</title>
        <authorList>
            <person name="Reynolds N.K."/>
            <person name="Stajich J.E."/>
            <person name="Barry K."/>
            <person name="Grigoriev I.V."/>
            <person name="Crous P."/>
            <person name="Smith M.E."/>
        </authorList>
    </citation>
    <scope>NUCLEOTIDE SEQUENCE</scope>
    <source>
        <strain evidence="2">RSA 861</strain>
    </source>
</reference>
<comment type="caution">
    <text evidence="2">The sequence shown here is derived from an EMBL/GenBank/DDBJ whole genome shotgun (WGS) entry which is preliminary data.</text>
</comment>
<evidence type="ECO:0000256" key="1">
    <source>
        <dbReference type="SAM" id="SignalP"/>
    </source>
</evidence>
<dbReference type="EMBL" id="JANBPT010000010">
    <property type="protein sequence ID" value="KAJ1930287.1"/>
    <property type="molecule type" value="Genomic_DNA"/>
</dbReference>
<protein>
    <recommendedName>
        <fullName evidence="4">Secreted protein</fullName>
    </recommendedName>
</protein>
<sequence>MKFTSQFIVALLAISYVAARPTVSDGGSSSTSKDIALPSTSAGEGVLTGEALDTLVQEVAANCPVEHNQSTTSTEVDGEHPTRYCGLTSEQWHVAISTSLRCMQVYFFVHNVSSQLCKNDYELACKVNEKMYPWLEPLVQKLFNLQTE</sequence>
<feature type="chain" id="PRO_5040854996" description="Secreted protein" evidence="1">
    <location>
        <begin position="20"/>
        <end position="148"/>
    </location>
</feature>
<gene>
    <name evidence="2" type="ORF">IWQ60_000398</name>
</gene>
<feature type="signal peptide" evidence="1">
    <location>
        <begin position="1"/>
        <end position="19"/>
    </location>
</feature>
<evidence type="ECO:0000313" key="2">
    <source>
        <dbReference type="EMBL" id="KAJ1930287.1"/>
    </source>
</evidence>
<keyword evidence="1" id="KW-0732">Signal</keyword>
<organism evidence="2 3">
    <name type="scientific">Tieghemiomyces parasiticus</name>
    <dbReference type="NCBI Taxonomy" id="78921"/>
    <lineage>
        <taxon>Eukaryota</taxon>
        <taxon>Fungi</taxon>
        <taxon>Fungi incertae sedis</taxon>
        <taxon>Zoopagomycota</taxon>
        <taxon>Kickxellomycotina</taxon>
        <taxon>Dimargaritomycetes</taxon>
        <taxon>Dimargaritales</taxon>
        <taxon>Dimargaritaceae</taxon>
        <taxon>Tieghemiomyces</taxon>
    </lineage>
</organism>
<evidence type="ECO:0008006" key="4">
    <source>
        <dbReference type="Google" id="ProtNLM"/>
    </source>
</evidence>
<dbReference type="AlphaFoldDB" id="A0A9W8AII2"/>